<dbReference type="InterPro" id="IPR012349">
    <property type="entry name" value="Split_barrel_FMN-bd"/>
</dbReference>
<dbReference type="OrthoDB" id="9795235at2"/>
<sequence>MDTQQKLIDLIQEFDNAMLVTKTDEGALHARPMAIAEATEEGELWFITDRNSGKIADLIHDRDVAVTMQSARKFVSLSGECRVVKDQQKIESLWKEAWKIWFPDGSTDTSIVLLKVQPARGEYWDNSGMAGMKYLIEAGKAYLQGERAETDKSTNASVSL</sequence>
<dbReference type="Proteomes" id="UP000325286">
    <property type="component" value="Chromosome"/>
</dbReference>
<dbReference type="PANTHER" id="PTHR34818">
    <property type="entry name" value="PROTEIN BLI-3"/>
    <property type="match status" value="1"/>
</dbReference>
<dbReference type="PANTHER" id="PTHR34818:SF1">
    <property type="entry name" value="PROTEIN BLI-3"/>
    <property type="match status" value="1"/>
</dbReference>
<evidence type="ECO:0000313" key="2">
    <source>
        <dbReference type="EMBL" id="QEG43086.1"/>
    </source>
</evidence>
<dbReference type="RefSeq" id="WP_068137558.1">
    <property type="nucleotide sequence ID" value="NZ_CP042914.1"/>
</dbReference>
<proteinExistence type="predicted"/>
<dbReference type="KEGG" id="rul:UC8_51300"/>
<reference evidence="2 3" key="1">
    <citation type="submission" date="2019-08" db="EMBL/GenBank/DDBJ databases">
        <title>Deep-cultivation of Planctomycetes and their phenomic and genomic characterization uncovers novel biology.</title>
        <authorList>
            <person name="Wiegand S."/>
            <person name="Jogler M."/>
            <person name="Boedeker C."/>
            <person name="Pinto D."/>
            <person name="Vollmers J."/>
            <person name="Rivas-Marin E."/>
            <person name="Kohn T."/>
            <person name="Peeters S.H."/>
            <person name="Heuer A."/>
            <person name="Rast P."/>
            <person name="Oberbeckmann S."/>
            <person name="Bunk B."/>
            <person name="Jeske O."/>
            <person name="Meyerdierks A."/>
            <person name="Storesund J.E."/>
            <person name="Kallscheuer N."/>
            <person name="Luecker S."/>
            <person name="Lage O.M."/>
            <person name="Pohl T."/>
            <person name="Merkel B.J."/>
            <person name="Hornburger P."/>
            <person name="Mueller R.-W."/>
            <person name="Bruemmer F."/>
            <person name="Labrenz M."/>
            <person name="Spormann A.M."/>
            <person name="Op den Camp H."/>
            <person name="Overmann J."/>
            <person name="Amann R."/>
            <person name="Jetten M.S.M."/>
            <person name="Mascher T."/>
            <person name="Medema M.H."/>
            <person name="Devos D.P."/>
            <person name="Kaster A.-K."/>
            <person name="Ovreas L."/>
            <person name="Rohde M."/>
            <person name="Galperin M.Y."/>
            <person name="Jogler C."/>
        </authorList>
    </citation>
    <scope>NUCLEOTIDE SEQUENCE [LARGE SCALE GENOMIC DNA]</scope>
    <source>
        <strain evidence="2 3">UC8</strain>
    </source>
</reference>
<keyword evidence="3" id="KW-1185">Reference proteome</keyword>
<dbReference type="InterPro" id="IPR038725">
    <property type="entry name" value="YdaG_split_barrel_FMN-bd"/>
</dbReference>
<name>A0A5B9R0Y0_9BACT</name>
<dbReference type="SUPFAM" id="SSF50475">
    <property type="entry name" value="FMN-binding split barrel"/>
    <property type="match status" value="1"/>
</dbReference>
<dbReference type="Gene3D" id="2.30.110.10">
    <property type="entry name" value="Electron Transport, Fmn-binding Protein, Chain A"/>
    <property type="match status" value="1"/>
</dbReference>
<dbReference type="AlphaFoldDB" id="A0A5B9R0Y0"/>
<dbReference type="Pfam" id="PF16242">
    <property type="entry name" value="Pyrid_ox_like"/>
    <property type="match status" value="1"/>
</dbReference>
<feature type="domain" description="General stress protein FMN-binding split barrel" evidence="1">
    <location>
        <begin position="2"/>
        <end position="147"/>
    </location>
</feature>
<evidence type="ECO:0000313" key="3">
    <source>
        <dbReference type="Proteomes" id="UP000325286"/>
    </source>
</evidence>
<protein>
    <submittedName>
        <fullName evidence="2">Pyridoxamine 5'-phosphate oxidase</fullName>
    </submittedName>
</protein>
<gene>
    <name evidence="2" type="ORF">UC8_51300</name>
</gene>
<organism evidence="2 3">
    <name type="scientific">Roseimaritima ulvae</name>
    <dbReference type="NCBI Taxonomy" id="980254"/>
    <lineage>
        <taxon>Bacteria</taxon>
        <taxon>Pseudomonadati</taxon>
        <taxon>Planctomycetota</taxon>
        <taxon>Planctomycetia</taxon>
        <taxon>Pirellulales</taxon>
        <taxon>Pirellulaceae</taxon>
        <taxon>Roseimaritima</taxon>
    </lineage>
</organism>
<evidence type="ECO:0000259" key="1">
    <source>
        <dbReference type="Pfam" id="PF16242"/>
    </source>
</evidence>
<dbReference type="EMBL" id="CP042914">
    <property type="protein sequence ID" value="QEG43086.1"/>
    <property type="molecule type" value="Genomic_DNA"/>
</dbReference>
<dbReference type="InterPro" id="IPR052917">
    <property type="entry name" value="Stress-Dev_Protein"/>
</dbReference>
<accession>A0A5B9R0Y0</accession>